<dbReference type="AlphaFoldDB" id="M7N6N4"/>
<feature type="domain" description="Amidohydrolase-related" evidence="2">
    <location>
        <begin position="8"/>
        <end position="335"/>
    </location>
</feature>
<dbReference type="GO" id="GO:0019748">
    <property type="term" value="P:secondary metabolic process"/>
    <property type="evidence" value="ECO:0007669"/>
    <property type="project" value="TreeGrafter"/>
</dbReference>
<sequence length="356" mass="39246">MSAQLPVIDVHAHVLFPQLDALVSEKDPEGLAEHRRVDAIRHGATSQKYSGAMIRERWELLTDLPTRLARMEASGVDVQIVSPSPSHYYAFAQLELARELATMTNRLVREYIDQVPDKFHGLGLVPLQHPELMVEMLDDAVIGNGLLGVEIGSYAPDGQGGTVELSDTRLDAFWARAQELDAVIFLHPFGCPLEARLDRFYLSNTVAQPAENAVALSHLIFSGVLDRYPDLKVLAAHGGGYLPRAIGRSDRAWRMRPEARDCVEPPSAYLGRLWFDSLVHGAVELVSLASSVGIERIILGSDYPFDMGTEDPTIEVAEADISPAEREAILRTNAVSLGLRPLAALKENTQQSLERR</sequence>
<dbReference type="Gene3D" id="3.20.20.140">
    <property type="entry name" value="Metal-dependent hydrolases"/>
    <property type="match status" value="1"/>
</dbReference>
<dbReference type="InterPro" id="IPR032465">
    <property type="entry name" value="ACMSD"/>
</dbReference>
<dbReference type="PANTHER" id="PTHR21240">
    <property type="entry name" value="2-AMINO-3-CARBOXYLMUCONATE-6-SEMIALDEHYDE DECARBOXYLASE"/>
    <property type="match status" value="1"/>
</dbReference>
<dbReference type="GO" id="GO:0005737">
    <property type="term" value="C:cytoplasm"/>
    <property type="evidence" value="ECO:0007669"/>
    <property type="project" value="TreeGrafter"/>
</dbReference>
<dbReference type="InterPro" id="IPR006680">
    <property type="entry name" value="Amidohydro-rel"/>
</dbReference>
<dbReference type="RefSeq" id="WP_007272391.1">
    <property type="nucleotide sequence ID" value="NZ_AOCK01000010.1"/>
</dbReference>
<dbReference type="PATRIC" id="fig|1276920.7.peg.3230"/>
<comment type="caution">
    <text evidence="3">The sequence shown here is derived from an EMBL/GenBank/DDBJ whole genome shotgun (WGS) entry which is preliminary data.</text>
</comment>
<keyword evidence="4" id="KW-1185">Reference proteome</keyword>
<dbReference type="eggNOG" id="COG2159">
    <property type="taxonomic scope" value="Bacteria"/>
</dbReference>
<proteinExistence type="predicted"/>
<dbReference type="SUPFAM" id="SSF51556">
    <property type="entry name" value="Metallo-dependent hydrolases"/>
    <property type="match status" value="1"/>
</dbReference>
<dbReference type="Proteomes" id="UP000012015">
    <property type="component" value="Unassembled WGS sequence"/>
</dbReference>
<evidence type="ECO:0000313" key="3">
    <source>
        <dbReference type="EMBL" id="EMQ97429.1"/>
    </source>
</evidence>
<keyword evidence="1" id="KW-0456">Lyase</keyword>
<dbReference type="InterPro" id="IPR032466">
    <property type="entry name" value="Metal_Hydrolase"/>
</dbReference>
<name>M7N6N4_9MICC</name>
<accession>M7N6N4</accession>
<evidence type="ECO:0000259" key="2">
    <source>
        <dbReference type="Pfam" id="PF04909"/>
    </source>
</evidence>
<dbReference type="STRING" id="1276920.ADIAG_03224"/>
<dbReference type="GO" id="GO:0016787">
    <property type="term" value="F:hydrolase activity"/>
    <property type="evidence" value="ECO:0007669"/>
    <property type="project" value="InterPro"/>
</dbReference>
<dbReference type="GO" id="GO:0016831">
    <property type="term" value="F:carboxy-lyase activity"/>
    <property type="evidence" value="ECO:0007669"/>
    <property type="project" value="InterPro"/>
</dbReference>
<reference evidence="3 4" key="1">
    <citation type="journal article" date="2013" name="Genome Announc.">
        <title>Draft Genome Sequence of Arthrobacter gangotriensis Strain Lz1yT, Isolated from a Penguin Rookery Soil Sample Collected in Antarctica, near the Indian Station Dakshin Gangotri.</title>
        <authorList>
            <person name="Shivaji S."/>
            <person name="Ara S."/>
            <person name="Bandi S."/>
            <person name="Singh A."/>
            <person name="Kumar Pinnaka A."/>
        </authorList>
    </citation>
    <scope>NUCLEOTIDE SEQUENCE [LARGE SCALE GENOMIC DNA]</scope>
    <source>
        <strain evidence="3 4">Lz1y</strain>
    </source>
</reference>
<gene>
    <name evidence="3" type="ORF">ADIAG_03224</name>
</gene>
<dbReference type="PANTHER" id="PTHR21240:SF28">
    <property type="entry name" value="ISO-OROTATE DECARBOXYLASE (EUROFUNG)"/>
    <property type="match status" value="1"/>
</dbReference>
<organism evidence="3 4">
    <name type="scientific">Paeniglutamicibacter gangotriensis Lz1y</name>
    <dbReference type="NCBI Taxonomy" id="1276920"/>
    <lineage>
        <taxon>Bacteria</taxon>
        <taxon>Bacillati</taxon>
        <taxon>Actinomycetota</taxon>
        <taxon>Actinomycetes</taxon>
        <taxon>Micrococcales</taxon>
        <taxon>Micrococcaceae</taxon>
        <taxon>Paeniglutamicibacter</taxon>
    </lineage>
</organism>
<dbReference type="EMBL" id="AOCK01000010">
    <property type="protein sequence ID" value="EMQ97429.1"/>
    <property type="molecule type" value="Genomic_DNA"/>
</dbReference>
<evidence type="ECO:0000256" key="1">
    <source>
        <dbReference type="ARBA" id="ARBA00023239"/>
    </source>
</evidence>
<protein>
    <submittedName>
        <fullName evidence="3">2-amino-3-carboxymuconate-6-semialdehyde decarboxylase</fullName>
    </submittedName>
</protein>
<evidence type="ECO:0000313" key="4">
    <source>
        <dbReference type="Proteomes" id="UP000012015"/>
    </source>
</evidence>
<dbReference type="Pfam" id="PF04909">
    <property type="entry name" value="Amidohydro_2"/>
    <property type="match status" value="1"/>
</dbReference>